<organism evidence="6 7">
    <name type="scientific">Nitrogeniibacter mangrovi</name>
    <dbReference type="NCBI Taxonomy" id="2016596"/>
    <lineage>
        <taxon>Bacteria</taxon>
        <taxon>Pseudomonadati</taxon>
        <taxon>Pseudomonadota</taxon>
        <taxon>Betaproteobacteria</taxon>
        <taxon>Rhodocyclales</taxon>
        <taxon>Zoogloeaceae</taxon>
        <taxon>Nitrogeniibacter</taxon>
    </lineage>
</organism>
<keyword evidence="3" id="KW-0812">Transmembrane</keyword>
<evidence type="ECO:0000256" key="2">
    <source>
        <dbReference type="ARBA" id="ARBA00034247"/>
    </source>
</evidence>
<dbReference type="NCBIfam" id="TIGR00254">
    <property type="entry name" value="GGDEF"/>
    <property type="match status" value="1"/>
</dbReference>
<dbReference type="PROSITE" id="PS50887">
    <property type="entry name" value="GGDEF"/>
    <property type="match status" value="1"/>
</dbReference>
<dbReference type="InterPro" id="IPR011623">
    <property type="entry name" value="7TMR_DISM_rcpt_extracell_dom1"/>
</dbReference>
<feature type="transmembrane region" description="Helical" evidence="3">
    <location>
        <begin position="362"/>
        <end position="382"/>
    </location>
</feature>
<feature type="transmembrane region" description="Helical" evidence="3">
    <location>
        <begin position="244"/>
        <end position="265"/>
    </location>
</feature>
<dbReference type="Gene3D" id="3.30.70.270">
    <property type="match status" value="1"/>
</dbReference>
<feature type="transmembrane region" description="Helical" evidence="3">
    <location>
        <begin position="184"/>
        <end position="204"/>
    </location>
</feature>
<feature type="transmembrane region" description="Helical" evidence="3">
    <location>
        <begin position="277"/>
        <end position="297"/>
    </location>
</feature>
<evidence type="ECO:0000259" key="5">
    <source>
        <dbReference type="PROSITE" id="PS50887"/>
    </source>
</evidence>
<keyword evidence="3" id="KW-0472">Membrane</keyword>
<feature type="chain" id="PRO_5025337260" description="diguanylate cyclase" evidence="4">
    <location>
        <begin position="19"/>
        <end position="573"/>
    </location>
</feature>
<feature type="domain" description="GGDEF" evidence="5">
    <location>
        <begin position="429"/>
        <end position="562"/>
    </location>
</feature>
<dbReference type="InterPro" id="IPR050469">
    <property type="entry name" value="Diguanylate_Cyclase"/>
</dbReference>
<evidence type="ECO:0000313" key="6">
    <source>
        <dbReference type="EMBL" id="QID19443.1"/>
    </source>
</evidence>
<evidence type="ECO:0000256" key="4">
    <source>
        <dbReference type="SAM" id="SignalP"/>
    </source>
</evidence>
<dbReference type="PANTHER" id="PTHR45138:SF9">
    <property type="entry name" value="DIGUANYLATE CYCLASE DGCM-RELATED"/>
    <property type="match status" value="1"/>
</dbReference>
<protein>
    <recommendedName>
        <fullName evidence="1">diguanylate cyclase</fullName>
        <ecNumber evidence="1">2.7.7.65</ecNumber>
    </recommendedName>
</protein>
<dbReference type="InterPro" id="IPR029787">
    <property type="entry name" value="Nucleotide_cyclase"/>
</dbReference>
<feature type="transmembrane region" description="Helical" evidence="3">
    <location>
        <begin position="211"/>
        <end position="232"/>
    </location>
</feature>
<dbReference type="Pfam" id="PF07696">
    <property type="entry name" value="7TMR-DISMED2"/>
    <property type="match status" value="1"/>
</dbReference>
<dbReference type="InterPro" id="IPR043128">
    <property type="entry name" value="Rev_trsase/Diguanyl_cyclase"/>
</dbReference>
<feature type="signal peptide" evidence="4">
    <location>
        <begin position="1"/>
        <end position="18"/>
    </location>
</feature>
<dbReference type="Pfam" id="PF00990">
    <property type="entry name" value="GGDEF"/>
    <property type="match status" value="1"/>
</dbReference>
<dbReference type="Proteomes" id="UP000501991">
    <property type="component" value="Chromosome"/>
</dbReference>
<name>A0A6C1B7U6_9RHOO</name>
<dbReference type="Gene3D" id="2.60.40.2380">
    <property type="match status" value="1"/>
</dbReference>
<feature type="transmembrane region" description="Helical" evidence="3">
    <location>
        <begin position="303"/>
        <end position="326"/>
    </location>
</feature>
<comment type="catalytic activity">
    <reaction evidence="2">
        <text>2 GTP = 3',3'-c-di-GMP + 2 diphosphate</text>
        <dbReference type="Rhea" id="RHEA:24898"/>
        <dbReference type="ChEBI" id="CHEBI:33019"/>
        <dbReference type="ChEBI" id="CHEBI:37565"/>
        <dbReference type="ChEBI" id="CHEBI:58805"/>
        <dbReference type="EC" id="2.7.7.65"/>
    </reaction>
</comment>
<keyword evidence="3" id="KW-1133">Transmembrane helix</keyword>
<evidence type="ECO:0000256" key="3">
    <source>
        <dbReference type="SAM" id="Phobius"/>
    </source>
</evidence>
<dbReference type="SMART" id="SM00267">
    <property type="entry name" value="GGDEF"/>
    <property type="match status" value="1"/>
</dbReference>
<dbReference type="Pfam" id="PF07695">
    <property type="entry name" value="7TMR-DISM_7TM"/>
    <property type="match status" value="1"/>
</dbReference>
<proteinExistence type="predicted"/>
<evidence type="ECO:0000313" key="7">
    <source>
        <dbReference type="Proteomes" id="UP000501991"/>
    </source>
</evidence>
<evidence type="ECO:0000256" key="1">
    <source>
        <dbReference type="ARBA" id="ARBA00012528"/>
    </source>
</evidence>
<gene>
    <name evidence="6" type="ORF">G3580_18560</name>
</gene>
<dbReference type="AlphaFoldDB" id="A0A6C1B7U6"/>
<dbReference type="PANTHER" id="PTHR45138">
    <property type="entry name" value="REGULATORY COMPONENTS OF SENSORY TRANSDUCTION SYSTEM"/>
    <property type="match status" value="1"/>
</dbReference>
<dbReference type="InterPro" id="IPR011622">
    <property type="entry name" value="7TMR_DISM_rcpt_extracell_dom2"/>
</dbReference>
<dbReference type="EC" id="2.7.7.65" evidence="1"/>
<keyword evidence="7" id="KW-1185">Reference proteome</keyword>
<dbReference type="GO" id="GO:0052621">
    <property type="term" value="F:diguanylate cyclase activity"/>
    <property type="evidence" value="ECO:0007669"/>
    <property type="project" value="UniProtKB-EC"/>
</dbReference>
<dbReference type="SUPFAM" id="SSF55073">
    <property type="entry name" value="Nucleotide cyclase"/>
    <property type="match status" value="1"/>
</dbReference>
<dbReference type="FunFam" id="3.30.70.270:FF:000001">
    <property type="entry name" value="Diguanylate cyclase domain protein"/>
    <property type="match status" value="1"/>
</dbReference>
<feature type="transmembrane region" description="Helical" evidence="3">
    <location>
        <begin position="333"/>
        <end position="356"/>
    </location>
</feature>
<accession>A0A6C1B7U6</accession>
<dbReference type="EMBL" id="CP048836">
    <property type="protein sequence ID" value="QID19443.1"/>
    <property type="molecule type" value="Genomic_DNA"/>
</dbReference>
<sequence>MLIAIGTLGAIAATPASAQALRADTPPTGPIGAQASILTVTDARGDDLAGVRARFERGEGRRSRHAVISAGIDAPATWLAWQVRNPTDAPVARRLGVDNPWIDQLDLYQVTPGQAARHWHTGDAEPQASRPVAGVNFAFDLSFPPGDTALYLRARTADPLVLPVHLESVAQSAARQSQTDFLQAFGYGYLVALIGYNLLIWAGVRKRSHLLYSTYLGSFVLLNLAYTGYGYAWLWPAHPGVQRYIILILMVAFSIAGLMFALRFLDMRRHAPALRRGVRRACVAAAAATGLCVAMGAQGLTATLAFVVICAFTPTMLWLGIVALRAGHAAARYFLAAAGAGTAGTLITALAVLGAIPFTPWTFHAAQFGMLTDATLLALALAHRFRLNDADRRRAEALARTDPLTGLLNRRAFYERADAAWSTAARNDRPLAAVVVDIDHFKRLNDTHGHTTGDVALAEVGRVLASTARRGDIVARWGGEEFVVLLPETDEHQAARLAERLRRQIHALELATSDDTPIRLSASFGVCSRTGLDSLDALIDTADTHLREAKQAGRNRVVSARLAPLACDATPRA</sequence>
<dbReference type="KEGG" id="azq:G3580_18560"/>
<dbReference type="RefSeq" id="WP_173768053.1">
    <property type="nucleotide sequence ID" value="NZ_CP048836.1"/>
</dbReference>
<dbReference type="InterPro" id="IPR000160">
    <property type="entry name" value="GGDEF_dom"/>
</dbReference>
<dbReference type="CDD" id="cd01949">
    <property type="entry name" value="GGDEF"/>
    <property type="match status" value="1"/>
</dbReference>
<keyword evidence="4" id="KW-0732">Signal</keyword>
<reference evidence="6 7" key="1">
    <citation type="submission" date="2020-02" db="EMBL/GenBank/DDBJ databases">
        <title>Nitrogenibacter mangrovi gen. nov., sp. nov. isolated from mangrove sediment, a denitrifying betaproteobacterium.</title>
        <authorList>
            <person name="Liao H."/>
            <person name="Tian Y."/>
        </authorList>
    </citation>
    <scope>NUCLEOTIDE SEQUENCE [LARGE SCALE GENOMIC DNA]</scope>
    <source>
        <strain evidence="6 7">M9-3-2</strain>
    </source>
</reference>